<evidence type="ECO:0000256" key="1">
    <source>
        <dbReference type="SAM" id="Phobius"/>
    </source>
</evidence>
<reference evidence="2 3" key="1">
    <citation type="submission" date="2024-01" db="EMBL/GenBank/DDBJ databases">
        <title>The genomes of 5 underutilized Papilionoideae crops provide insights into root nodulation and disease resistanc.</title>
        <authorList>
            <person name="Jiang F."/>
        </authorList>
    </citation>
    <scope>NUCLEOTIDE SEQUENCE [LARGE SCALE GENOMIC DNA]</scope>
    <source>
        <strain evidence="2">JINMINGXINNONG_FW02</strain>
        <tissue evidence="2">Leaves</tissue>
    </source>
</reference>
<gene>
    <name evidence="2" type="ORF">VNO80_14750</name>
</gene>
<organism evidence="2 3">
    <name type="scientific">Phaseolus coccineus</name>
    <name type="common">Scarlet runner bean</name>
    <name type="synonym">Phaseolus multiflorus</name>
    <dbReference type="NCBI Taxonomy" id="3886"/>
    <lineage>
        <taxon>Eukaryota</taxon>
        <taxon>Viridiplantae</taxon>
        <taxon>Streptophyta</taxon>
        <taxon>Embryophyta</taxon>
        <taxon>Tracheophyta</taxon>
        <taxon>Spermatophyta</taxon>
        <taxon>Magnoliopsida</taxon>
        <taxon>eudicotyledons</taxon>
        <taxon>Gunneridae</taxon>
        <taxon>Pentapetalae</taxon>
        <taxon>rosids</taxon>
        <taxon>fabids</taxon>
        <taxon>Fabales</taxon>
        <taxon>Fabaceae</taxon>
        <taxon>Papilionoideae</taxon>
        <taxon>50 kb inversion clade</taxon>
        <taxon>NPAAA clade</taxon>
        <taxon>indigoferoid/millettioid clade</taxon>
        <taxon>Phaseoleae</taxon>
        <taxon>Phaseolus</taxon>
    </lineage>
</organism>
<evidence type="ECO:0000313" key="3">
    <source>
        <dbReference type="Proteomes" id="UP001374584"/>
    </source>
</evidence>
<dbReference type="Proteomes" id="UP001374584">
    <property type="component" value="Unassembled WGS sequence"/>
</dbReference>
<protein>
    <submittedName>
        <fullName evidence="2">Uncharacterized protein</fullName>
    </submittedName>
</protein>
<keyword evidence="1" id="KW-0472">Membrane</keyword>
<dbReference type="EMBL" id="JAYMYR010000006">
    <property type="protein sequence ID" value="KAK7355494.1"/>
    <property type="molecule type" value="Genomic_DNA"/>
</dbReference>
<comment type="caution">
    <text evidence="2">The sequence shown here is derived from an EMBL/GenBank/DDBJ whole genome shotgun (WGS) entry which is preliminary data.</text>
</comment>
<keyword evidence="1" id="KW-1133">Transmembrane helix</keyword>
<evidence type="ECO:0000313" key="2">
    <source>
        <dbReference type="EMBL" id="KAK7355494.1"/>
    </source>
</evidence>
<sequence length="76" mass="8805">MFHLRRHLYISVGYYFPSCFFLCSFVSNSAGFLCVLWLAGSVRTWERVKKLPAKVKRPTGLGRQTASTIHRHTLFL</sequence>
<accession>A0AAN9MMD2</accession>
<dbReference type="AlphaFoldDB" id="A0AAN9MMD2"/>
<feature type="transmembrane region" description="Helical" evidence="1">
    <location>
        <begin position="12"/>
        <end position="39"/>
    </location>
</feature>
<keyword evidence="1" id="KW-0812">Transmembrane</keyword>
<name>A0AAN9MMD2_PHACN</name>
<keyword evidence="3" id="KW-1185">Reference proteome</keyword>
<proteinExistence type="predicted"/>